<dbReference type="SUPFAM" id="SSF53098">
    <property type="entry name" value="Ribonuclease H-like"/>
    <property type="match status" value="1"/>
</dbReference>
<evidence type="ECO:0000256" key="6">
    <source>
        <dbReference type="ARBA" id="ARBA00022695"/>
    </source>
</evidence>
<dbReference type="CDD" id="cd05779">
    <property type="entry name" value="DNA_polB_epsilon_exo"/>
    <property type="match status" value="1"/>
</dbReference>
<dbReference type="SMART" id="SM01159">
    <property type="entry name" value="DUF1744"/>
    <property type="match status" value="1"/>
</dbReference>
<comment type="function">
    <text evidence="16">DNA polymerase II participates in chromosomal DNA replication.</text>
</comment>
<dbReference type="GO" id="GO:0008270">
    <property type="term" value="F:zinc ion binding"/>
    <property type="evidence" value="ECO:0007669"/>
    <property type="project" value="UniProtKB-KW"/>
</dbReference>
<name>E0VSJ8_PEDHC</name>
<evidence type="ECO:0000256" key="7">
    <source>
        <dbReference type="ARBA" id="ARBA00022705"/>
    </source>
</evidence>
<evidence type="ECO:0000256" key="16">
    <source>
        <dbReference type="RuleBase" id="RU365029"/>
    </source>
</evidence>
<dbReference type="Gene3D" id="3.30.420.10">
    <property type="entry name" value="Ribonuclease H-like superfamily/Ribonuclease H"/>
    <property type="match status" value="1"/>
</dbReference>
<keyword evidence="9 16" id="KW-0863">Zinc-finger</keyword>
<evidence type="ECO:0000256" key="13">
    <source>
        <dbReference type="ARBA" id="ARBA00023014"/>
    </source>
</evidence>
<dbReference type="SUPFAM" id="SSF56672">
    <property type="entry name" value="DNA/RNA polymerases"/>
    <property type="match status" value="1"/>
</dbReference>
<evidence type="ECO:0000256" key="12">
    <source>
        <dbReference type="ARBA" id="ARBA00023004"/>
    </source>
</evidence>
<dbReference type="InParanoid" id="E0VSJ8"/>
<keyword evidence="6 16" id="KW-0548">Nucleotidyltransferase</keyword>
<dbReference type="PANTHER" id="PTHR10670:SF0">
    <property type="entry name" value="DNA POLYMERASE EPSILON CATALYTIC SUBUNIT A"/>
    <property type="match status" value="1"/>
</dbReference>
<dbReference type="InterPro" id="IPR042087">
    <property type="entry name" value="DNA_pol_B_thumb"/>
</dbReference>
<evidence type="ECO:0000256" key="8">
    <source>
        <dbReference type="ARBA" id="ARBA00022723"/>
    </source>
</evidence>
<dbReference type="OrthoDB" id="10060449at2759"/>
<dbReference type="CTD" id="8234471"/>
<dbReference type="InterPro" id="IPR006172">
    <property type="entry name" value="DNA-dir_DNA_pol_B"/>
</dbReference>
<dbReference type="Pfam" id="PF23250">
    <property type="entry name" value="zf_DPOE_2"/>
    <property type="match status" value="1"/>
</dbReference>
<evidence type="ECO:0000256" key="10">
    <source>
        <dbReference type="ARBA" id="ARBA00022833"/>
    </source>
</evidence>
<keyword evidence="12 16" id="KW-0408">Iron</keyword>
<dbReference type="RefSeq" id="XP_002429092.1">
    <property type="nucleotide sequence ID" value="XM_002429047.1"/>
</dbReference>
<dbReference type="GO" id="GO:0000166">
    <property type="term" value="F:nucleotide binding"/>
    <property type="evidence" value="ECO:0007669"/>
    <property type="project" value="InterPro"/>
</dbReference>
<evidence type="ECO:0000256" key="1">
    <source>
        <dbReference type="ARBA" id="ARBA00001966"/>
    </source>
</evidence>
<dbReference type="InterPro" id="IPR029703">
    <property type="entry name" value="POL2"/>
</dbReference>
<evidence type="ECO:0000259" key="18">
    <source>
        <dbReference type="SMART" id="SM01159"/>
    </source>
</evidence>
<dbReference type="FunFam" id="1.10.287.690:FF:000005">
    <property type="entry name" value="DNA polymerase epsilon catalytic subunit"/>
    <property type="match status" value="1"/>
</dbReference>
<reference evidence="19" key="2">
    <citation type="submission" date="2007-04" db="EMBL/GenBank/DDBJ databases">
        <title>The genome of the human body louse.</title>
        <authorList>
            <consortium name="The Human Body Louse Genome Consortium"/>
            <person name="Kirkness E."/>
            <person name="Walenz B."/>
            <person name="Hass B."/>
            <person name="Bruggner R."/>
            <person name="Strausberg R."/>
        </authorList>
    </citation>
    <scope>NUCLEOTIDE SEQUENCE</scope>
    <source>
        <strain evidence="19">USDA</strain>
    </source>
</reference>
<evidence type="ECO:0000256" key="17">
    <source>
        <dbReference type="SAM" id="MobiDB-lite"/>
    </source>
</evidence>
<comment type="catalytic activity">
    <reaction evidence="16">
        <text>DNA(n) + a 2'-deoxyribonucleoside 5'-triphosphate = DNA(n+1) + diphosphate</text>
        <dbReference type="Rhea" id="RHEA:22508"/>
        <dbReference type="Rhea" id="RHEA-COMP:17339"/>
        <dbReference type="Rhea" id="RHEA-COMP:17340"/>
        <dbReference type="ChEBI" id="CHEBI:33019"/>
        <dbReference type="ChEBI" id="CHEBI:61560"/>
        <dbReference type="ChEBI" id="CHEBI:173112"/>
        <dbReference type="EC" id="2.7.7.7"/>
    </reaction>
</comment>
<dbReference type="EMBL" id="AAZO01005143">
    <property type="status" value="NOT_ANNOTATED_CDS"/>
    <property type="molecule type" value="Genomic_DNA"/>
</dbReference>
<gene>
    <name evidence="20" type="primary">8234471</name>
    <name evidence="19" type="ORF">Phum_PHUM420020</name>
</gene>
<keyword evidence="15 16" id="KW-0539">Nucleus</keyword>
<protein>
    <recommendedName>
        <fullName evidence="16">DNA polymerase epsilon catalytic subunit</fullName>
        <ecNumber evidence="16">2.7.7.7</ecNumber>
    </recommendedName>
</protein>
<evidence type="ECO:0000256" key="3">
    <source>
        <dbReference type="ARBA" id="ARBA00005755"/>
    </source>
</evidence>
<dbReference type="Pfam" id="PF22912">
    <property type="entry name" value="zf-DPOE"/>
    <property type="match status" value="1"/>
</dbReference>
<dbReference type="InterPro" id="IPR023211">
    <property type="entry name" value="DNA_pol_palm_dom_sf"/>
</dbReference>
<dbReference type="FunCoup" id="E0VSJ8">
    <property type="interactions" value="1198"/>
</dbReference>
<comment type="similarity">
    <text evidence="3 16">Belongs to the DNA polymerase type-B family.</text>
</comment>
<keyword evidence="7 16" id="KW-0235">DNA replication</keyword>
<dbReference type="PANTHER" id="PTHR10670">
    <property type="entry name" value="DNA POLYMERASE EPSILON CATALYTIC SUBUNIT A"/>
    <property type="match status" value="1"/>
</dbReference>
<dbReference type="EC" id="2.7.7.7" evidence="16"/>
<evidence type="ECO:0000313" key="21">
    <source>
        <dbReference type="Proteomes" id="UP000009046"/>
    </source>
</evidence>
<dbReference type="GO" id="GO:0000278">
    <property type="term" value="P:mitotic cell cycle"/>
    <property type="evidence" value="ECO:0007669"/>
    <property type="project" value="TreeGrafter"/>
</dbReference>
<dbReference type="InterPro" id="IPR006133">
    <property type="entry name" value="DNA-dir_DNA_pol_B_exonuc"/>
</dbReference>
<dbReference type="SMART" id="SM00486">
    <property type="entry name" value="POLBc"/>
    <property type="match status" value="1"/>
</dbReference>
<dbReference type="GO" id="GO:0008310">
    <property type="term" value="F:single-stranded DNA 3'-5' DNA exonuclease activity"/>
    <property type="evidence" value="ECO:0007669"/>
    <property type="project" value="TreeGrafter"/>
</dbReference>
<evidence type="ECO:0000313" key="20">
    <source>
        <dbReference type="EnsemblMetazoa" id="PHUM420020-PA"/>
    </source>
</evidence>
<keyword evidence="11 16" id="KW-0239">DNA-directed DNA polymerase</keyword>
<dbReference type="FunFam" id="3.90.1600.10:FF:000006">
    <property type="entry name" value="DNA polymerase epsilon catalytic subunit"/>
    <property type="match status" value="1"/>
</dbReference>
<dbReference type="InterPro" id="IPR013697">
    <property type="entry name" value="DNA_pol_e_suA_C"/>
</dbReference>
<evidence type="ECO:0000256" key="5">
    <source>
        <dbReference type="ARBA" id="ARBA00022679"/>
    </source>
</evidence>
<dbReference type="InterPro" id="IPR043502">
    <property type="entry name" value="DNA/RNA_pol_sf"/>
</dbReference>
<evidence type="ECO:0000256" key="9">
    <source>
        <dbReference type="ARBA" id="ARBA00022771"/>
    </source>
</evidence>
<dbReference type="STRING" id="121224.E0VSJ8"/>
<reference evidence="20" key="3">
    <citation type="submission" date="2021-02" db="UniProtKB">
        <authorList>
            <consortium name="EnsemblMetazoa"/>
        </authorList>
    </citation>
    <scope>IDENTIFICATION</scope>
    <source>
        <strain evidence="20">USDA</strain>
    </source>
</reference>
<dbReference type="Proteomes" id="UP000009046">
    <property type="component" value="Unassembled WGS sequence"/>
</dbReference>
<comment type="subcellular location">
    <subcellularLocation>
        <location evidence="2 16">Nucleus</location>
    </subcellularLocation>
</comment>
<dbReference type="Gene3D" id="3.30.342.10">
    <property type="entry name" value="DNA Polymerase, chain B, domain 1"/>
    <property type="match status" value="1"/>
</dbReference>
<dbReference type="FunFam" id="3.30.420.10:FF:000010">
    <property type="entry name" value="DNA polymerase epsilon catalytic subunit"/>
    <property type="match status" value="1"/>
</dbReference>
<evidence type="ECO:0000256" key="11">
    <source>
        <dbReference type="ARBA" id="ARBA00022932"/>
    </source>
</evidence>
<proteinExistence type="inferred from homology"/>
<dbReference type="GO" id="GO:0003887">
    <property type="term" value="F:DNA-directed DNA polymerase activity"/>
    <property type="evidence" value="ECO:0007669"/>
    <property type="project" value="UniProtKB-KW"/>
</dbReference>
<dbReference type="Pfam" id="PF22634">
    <property type="entry name" value="POL2_thumb"/>
    <property type="match status" value="1"/>
</dbReference>
<dbReference type="InterPro" id="IPR012337">
    <property type="entry name" value="RNaseH-like_sf"/>
</dbReference>
<evidence type="ECO:0000256" key="15">
    <source>
        <dbReference type="ARBA" id="ARBA00023242"/>
    </source>
</evidence>
<organism>
    <name type="scientific">Pediculus humanus subsp. corporis</name>
    <name type="common">Body louse</name>
    <dbReference type="NCBI Taxonomy" id="121224"/>
    <lineage>
        <taxon>Eukaryota</taxon>
        <taxon>Metazoa</taxon>
        <taxon>Ecdysozoa</taxon>
        <taxon>Arthropoda</taxon>
        <taxon>Hexapoda</taxon>
        <taxon>Insecta</taxon>
        <taxon>Pterygota</taxon>
        <taxon>Neoptera</taxon>
        <taxon>Paraneoptera</taxon>
        <taxon>Psocodea</taxon>
        <taxon>Troctomorpha</taxon>
        <taxon>Phthiraptera</taxon>
        <taxon>Anoplura</taxon>
        <taxon>Pediculidae</taxon>
        <taxon>Pediculus</taxon>
    </lineage>
</organism>
<keyword evidence="4 16" id="KW-0004">4Fe-4S</keyword>
<dbReference type="GO" id="GO:0006297">
    <property type="term" value="P:nucleotide-excision repair, DNA gap filling"/>
    <property type="evidence" value="ECO:0007669"/>
    <property type="project" value="TreeGrafter"/>
</dbReference>
<dbReference type="Gene3D" id="3.90.1600.10">
    <property type="entry name" value="Palm domain of DNA polymerase"/>
    <property type="match status" value="1"/>
</dbReference>
<dbReference type="Pfam" id="PF03104">
    <property type="entry name" value="DNA_pol_B_exo1"/>
    <property type="match status" value="1"/>
</dbReference>
<keyword evidence="5 16" id="KW-0808">Transferase</keyword>
<dbReference type="HOGENOM" id="CLU_000556_0_0_1"/>
<keyword evidence="8 16" id="KW-0479">Metal-binding</keyword>
<dbReference type="GO" id="GO:0045004">
    <property type="term" value="P:DNA replication proofreading"/>
    <property type="evidence" value="ECO:0007669"/>
    <property type="project" value="TreeGrafter"/>
</dbReference>
<feature type="compositionally biased region" description="Basic and acidic residues" evidence="17">
    <location>
        <begin position="1925"/>
        <end position="1942"/>
    </location>
</feature>
<dbReference type="GO" id="GO:0006287">
    <property type="term" value="P:base-excision repair, gap-filling"/>
    <property type="evidence" value="ECO:0007669"/>
    <property type="project" value="TreeGrafter"/>
</dbReference>
<evidence type="ECO:0000256" key="14">
    <source>
        <dbReference type="ARBA" id="ARBA00023125"/>
    </source>
</evidence>
<dbReference type="CDD" id="cd05535">
    <property type="entry name" value="POLBc_epsilon"/>
    <property type="match status" value="1"/>
</dbReference>
<dbReference type="Gene3D" id="1.10.287.690">
    <property type="entry name" value="Helix hairpin bin"/>
    <property type="match status" value="1"/>
</dbReference>
<dbReference type="EMBL" id="DS235751">
    <property type="protein sequence ID" value="EEB16354.1"/>
    <property type="molecule type" value="Genomic_DNA"/>
</dbReference>
<dbReference type="eggNOG" id="KOG1798">
    <property type="taxonomic scope" value="Eukaryota"/>
</dbReference>
<comment type="cofactor">
    <cofactor evidence="1 16">
        <name>[4Fe-4S] cluster</name>
        <dbReference type="ChEBI" id="CHEBI:49883"/>
    </cofactor>
</comment>
<dbReference type="VEuPathDB" id="VectorBase:PHUM420020"/>
<evidence type="ECO:0000256" key="4">
    <source>
        <dbReference type="ARBA" id="ARBA00022485"/>
    </source>
</evidence>
<dbReference type="GO" id="GO:0008622">
    <property type="term" value="C:epsilon DNA polymerase complex"/>
    <property type="evidence" value="ECO:0007669"/>
    <property type="project" value="InterPro"/>
</dbReference>
<reference evidence="19" key="1">
    <citation type="submission" date="2007-04" db="EMBL/GenBank/DDBJ databases">
        <title>Annotation of Pediculus humanus corporis strain USDA.</title>
        <authorList>
            <person name="Kirkness E."/>
            <person name="Hannick L."/>
            <person name="Hass B."/>
            <person name="Bruggner R."/>
            <person name="Lawson D."/>
            <person name="Bidwell S."/>
            <person name="Joardar V."/>
            <person name="Caler E."/>
            <person name="Walenz B."/>
            <person name="Inman J."/>
            <person name="Schobel S."/>
            <person name="Galinsky K."/>
            <person name="Amedeo P."/>
            <person name="Strausberg R."/>
        </authorList>
    </citation>
    <scope>NUCLEOTIDE SEQUENCE</scope>
    <source>
        <strain evidence="19">USDA</strain>
    </source>
</reference>
<dbReference type="GO" id="GO:0003677">
    <property type="term" value="F:DNA binding"/>
    <property type="evidence" value="ECO:0007669"/>
    <property type="project" value="UniProtKB-KW"/>
</dbReference>
<dbReference type="InterPro" id="IPR055191">
    <property type="entry name" value="POL2_thumb"/>
</dbReference>
<dbReference type="Pfam" id="PF08490">
    <property type="entry name" value="DUF1744"/>
    <property type="match status" value="1"/>
</dbReference>
<evidence type="ECO:0000256" key="2">
    <source>
        <dbReference type="ARBA" id="ARBA00004123"/>
    </source>
</evidence>
<keyword evidence="14 16" id="KW-0238">DNA-binding</keyword>
<feature type="region of interest" description="Disordered" evidence="17">
    <location>
        <begin position="1919"/>
        <end position="1942"/>
    </location>
</feature>
<accession>E0VSJ8</accession>
<keyword evidence="10 16" id="KW-0862">Zinc</keyword>
<keyword evidence="21" id="KW-1185">Reference proteome</keyword>
<feature type="domain" description="DNA polymerase epsilon catalytic subunit A C-terminal" evidence="18">
    <location>
        <begin position="1512"/>
        <end position="1911"/>
    </location>
</feature>
<dbReference type="InterPro" id="IPR054475">
    <property type="entry name" value="Znf-DPOE"/>
</dbReference>
<dbReference type="FunFam" id="1.10.132.60:FF:000002">
    <property type="entry name" value="DNA polymerase epsilon catalytic subunit"/>
    <property type="match status" value="1"/>
</dbReference>
<dbReference type="EnsemblMetazoa" id="PHUM420020-RA">
    <property type="protein sequence ID" value="PHUM420020-PA"/>
    <property type="gene ID" value="PHUM420020"/>
</dbReference>
<dbReference type="InterPro" id="IPR036397">
    <property type="entry name" value="RNaseH_sf"/>
</dbReference>
<dbReference type="GO" id="GO:0006272">
    <property type="term" value="P:leading strand elongation"/>
    <property type="evidence" value="ECO:0007669"/>
    <property type="project" value="TreeGrafter"/>
</dbReference>
<keyword evidence="13 16" id="KW-0411">Iron-sulfur</keyword>
<sequence length="2244" mass="259327">MYANRNVGFSNEAGEESSEKRIKKCIENDFVDSKFGFDRIKNPTERVGFLINMHVTEIIDEDKKLKSAVDYYFIEEDGSRFKATLCFQPYFYVLPKKGTLLEVSLYLKKKYIGIIDRIDIVSKEDLDLPNHLTGLKQKFLKLSFYSINELLSVRKDIMAAVKKSKEISKVNNYYSELLKNLNSNYENDVQQKKIVDHLENIIDVREYDIPYHIRVSIDNKIFVGSWYNVKIRGIGIQPDIIKNLELLEIPDIIVLAFDIECTKQPLKFPSSDTDQIIMISYMIDGQGYLINNREIISKDVDDFEYTPKPEFEGYFTVYNEPNEKSVLQRFFDHISDVKPHIMVTYNGDFFDWPFIENRATINGLNMQYEIGFSAKNGVYFCRSIIHMDCLCWVKRDSYLPVGSHNLKAVAKSKLRYDPVELDPEDMCRLAAEEPQVLSNYSVSDAVATYYLYMKYVHPFIFALCTIIPMEPDEVLRKGSGTLCETLLMVEAFHANIIFPNKEEEVFNKLTTDGHVLDTETYVGGHVEALESGVFRADIPCRFRLIPDAFEMLIKELRQTVEHAIEKEEKIPLENVLNLNEVIKEIEIKLIDLKNNPVRNENPVIYHLDVGAMYPNIILTDRLQPYAIVNEEDCAACEFNTPGALCQKKMKWMWRGEMMPASRSEFQRIQQQLEIEKFPPLLPDNPQRAFHQLSKQEQASYEKKRLTDYCRKAYKKVHITRTEERETTICQKENSFYVDTVRAFRDRRYEYKKLCKNAKQQVNEALSRGDASEIKSAKNLEILYDSLQLAHKCILNSFYGYVMRKGARWHSMQMAGVVCHKGASIITKAREIIEKVGRPLELDTDGIWCILPSSFPENFQIITTNTNKKKVNISYPNAVLNRMVKDQFTNHVYYDLVDSQNLIYEQKSENSIFFEVDGPYLAMILPASKEEGKKLKKRYAVFNFDKSLAELKGFEVKRRGELQLIKIFQSSVFDAFLKGDSLENCYAAVAKIADYWLDILYSKADSLPDSELFELISENRSMSKKLEDYGAQKSTSISTARRLAEFLGDQMVKDKGLSCRYIISKKPEGSPVTERAIPLAIFQSEPSVKKHYLRKWLKDNSLTDVDIRQILDWNYYIERLNGAIQKIITIPAAMQGVSNPVPRVKHPDWLHKKILEKTDVLKQRKVNEFFNAVPKQRMENTMTDIEDVGKQQQRKLPKLIHTHSISRKRKRVISNSFSEEDLSRHWKEVLGPSPPIGKTRDEIVKWLCFHKRKWELQRCQRKLMLDDGPYKRSKITGESFISGVQRRTHTVDGFIKKIQQNILENTWQVIQYVKTNEPGVFKAWAIVGKDLHQIKIKVPRIFYVNQRSLKNENVKNVVWKKVNKILPRSKPVYHLYEYSVPEQEFQAHSQDLLKSILTPDVEGIYETKVPPEFRLIVELGCIISVDRAEVRKIINREVKDYDNFSMKQLNFVAMDCAPYLNKLENGNLPFKIIFIYQNSAKNSQKSIFGVFLLNSKRTFVYVQDTIKNNQVPNLKNVYNKERNNRISNGSNELELPPDDFTFEVHAETESKNIYKSIHNVLNSYKKEGQGATVILLQSYLDFNILSASIPSLLEFPVITFHTKDPDNLYATLEWQKLGTRIMIHHFLNSITTLNSVLYQSKFFHAPPGNIPADATLFGTDLFYARHLLKNNFVLWCSDNELPDFGGTEADDSRLLGEFDELSTTVINKEGCYTSISVEMDIDALAVNTLLQLNRMNEAEGISSSLAFDSAPQVVMEDLLSGSNNHCVTYDESAVCSSAFRILRILAGILIREVSLFKNILADYQISHFYRWLRSSNALLYDPSMRKIIHNLMKKFLIQLLSEFKRLGAIVIFANFNKIIINTKKNNFSDAIGYIDFIEKNIKQKELFHGVQLKASQYWHLLLWLDNSNFCGVQANILSKPNDQNGDSEKNDLENGISHEDSEDLIETREKETNEECPIVLNWNLSDFLLPDIKETFDEVIATYTNLLWSYIKTEIISKPLVVENDDDQCRADVVLSDTNKSIECFAKELISNKMSLELFGLIEKMNKAYPGTRGNKKTTKFQFPTLDFVKSISKVLSLNITTEKEVETLNRNMLRLIGVREFDDEAVWVDPCKTVILTEVVCKICSHSRDIDLCKDVHISTINEITMLMCPVCHRAYNKDELEYLLLDVVQKNAMAYTIQDLQCGKCSEIAADNLHEFCTCTGNYHPLLQSNNIITQLKTLKNVAINFSMPILLDCINWMLDLQH</sequence>
<dbReference type="KEGG" id="phu:Phum_PHUM420020"/>
<dbReference type="GeneID" id="8234471"/>
<evidence type="ECO:0000313" key="19">
    <source>
        <dbReference type="EMBL" id="EEB16354.1"/>
    </source>
</evidence>
<dbReference type="OMA" id="MLDQCRY"/>
<dbReference type="GO" id="GO:0051539">
    <property type="term" value="F:4 iron, 4 sulfur cluster binding"/>
    <property type="evidence" value="ECO:0007669"/>
    <property type="project" value="UniProtKB-KW"/>
</dbReference>
<dbReference type="Gene3D" id="1.10.132.60">
    <property type="entry name" value="DNA polymerase family B, C-terminal domain"/>
    <property type="match status" value="1"/>
</dbReference>